<dbReference type="RefSeq" id="WP_264514940.1">
    <property type="nucleotide sequence ID" value="NZ_JAPDDR010000009.1"/>
</dbReference>
<dbReference type="CDD" id="cd03498">
    <property type="entry name" value="SQR_TypeB_2_TM"/>
    <property type="match status" value="1"/>
</dbReference>
<feature type="transmembrane region" description="Helical" evidence="1">
    <location>
        <begin position="24"/>
        <end position="48"/>
    </location>
</feature>
<evidence type="ECO:0000313" key="2">
    <source>
        <dbReference type="EMBL" id="MCW1915392.1"/>
    </source>
</evidence>
<evidence type="ECO:0000313" key="3">
    <source>
        <dbReference type="Proteomes" id="UP001165653"/>
    </source>
</evidence>
<dbReference type="Proteomes" id="UP001165653">
    <property type="component" value="Unassembled WGS sequence"/>
</dbReference>
<evidence type="ECO:0000256" key="1">
    <source>
        <dbReference type="SAM" id="Phobius"/>
    </source>
</evidence>
<gene>
    <name evidence="2" type="ORF">OJ996_17540</name>
</gene>
<keyword evidence="1" id="KW-0812">Transmembrane</keyword>
<feature type="transmembrane region" description="Helical" evidence="1">
    <location>
        <begin position="117"/>
        <end position="137"/>
    </location>
</feature>
<reference evidence="2" key="1">
    <citation type="submission" date="2022-10" db="EMBL/GenBank/DDBJ databases">
        <title>Luteolibacter sp. GHJ8, whole genome shotgun sequencing project.</title>
        <authorList>
            <person name="Zhao G."/>
            <person name="Shen L."/>
        </authorList>
    </citation>
    <scope>NUCLEOTIDE SEQUENCE</scope>
    <source>
        <strain evidence="2">GHJ8</strain>
    </source>
</reference>
<name>A0ABT3G6Y5_9BACT</name>
<sequence length="238" mass="26052">MSAAAVTSFPIVSRVWKSSIGRKLIVALTGLALVGFLAGHLSGNLLVFVGREAFNDYAQMLHELLHGAGVWIARIGLLVVVVLHVAATISLTRENRASRQAYAHPTTIQTTKSAKGMIFSGLTILAFVIFHLLHFTVRVTFPADRYVDRDKFGEQRFDAWQMVIDGFSNPLVVLFYLIAMTMLCSHLSHGVGSMFQTLGLRSKKSAPVVTAISKGYAVLIWVGFISIPISILVFGYGR</sequence>
<feature type="transmembrane region" description="Helical" evidence="1">
    <location>
        <begin position="68"/>
        <end position="91"/>
    </location>
</feature>
<protein>
    <submittedName>
        <fullName evidence="2">Succinate dehydrogenase cytochrome b subunit</fullName>
    </submittedName>
</protein>
<keyword evidence="1" id="KW-0472">Membrane</keyword>
<dbReference type="NCBIfam" id="TIGR02046">
    <property type="entry name" value="sdhC_b558_fam"/>
    <property type="match status" value="1"/>
</dbReference>
<feature type="transmembrane region" description="Helical" evidence="1">
    <location>
        <begin position="216"/>
        <end position="236"/>
    </location>
</feature>
<dbReference type="EMBL" id="JAPDDR010000009">
    <property type="protein sequence ID" value="MCW1915392.1"/>
    <property type="molecule type" value="Genomic_DNA"/>
</dbReference>
<dbReference type="SUPFAM" id="SSF81343">
    <property type="entry name" value="Fumarate reductase respiratory complex transmembrane subunits"/>
    <property type="match status" value="1"/>
</dbReference>
<keyword evidence="3" id="KW-1185">Reference proteome</keyword>
<dbReference type="InterPro" id="IPR034804">
    <property type="entry name" value="SQR/QFR_C/D"/>
</dbReference>
<dbReference type="Gene3D" id="1.20.1300.10">
    <property type="entry name" value="Fumarate reductase/succinate dehydrogenase, transmembrane subunit"/>
    <property type="match status" value="1"/>
</dbReference>
<feature type="transmembrane region" description="Helical" evidence="1">
    <location>
        <begin position="173"/>
        <end position="195"/>
    </location>
</feature>
<comment type="caution">
    <text evidence="2">The sequence shown here is derived from an EMBL/GenBank/DDBJ whole genome shotgun (WGS) entry which is preliminary data.</text>
</comment>
<accession>A0ABT3G6Y5</accession>
<keyword evidence="1" id="KW-1133">Transmembrane helix</keyword>
<proteinExistence type="predicted"/>
<dbReference type="InterPro" id="IPR011138">
    <property type="entry name" value="Cytochrome_b-558"/>
</dbReference>
<organism evidence="2 3">
    <name type="scientific">Luteolibacter rhizosphaerae</name>
    <dbReference type="NCBI Taxonomy" id="2989719"/>
    <lineage>
        <taxon>Bacteria</taxon>
        <taxon>Pseudomonadati</taxon>
        <taxon>Verrucomicrobiota</taxon>
        <taxon>Verrucomicrobiia</taxon>
        <taxon>Verrucomicrobiales</taxon>
        <taxon>Verrucomicrobiaceae</taxon>
        <taxon>Luteolibacter</taxon>
    </lineage>
</organism>